<keyword evidence="5" id="KW-1185">Reference proteome</keyword>
<feature type="region of interest" description="Disordered" evidence="2">
    <location>
        <begin position="431"/>
        <end position="460"/>
    </location>
</feature>
<protein>
    <recommendedName>
        <fullName evidence="6">Peptidase M48 domain-containing protein</fullName>
    </recommendedName>
</protein>
<keyword evidence="3" id="KW-0732">Signal</keyword>
<gene>
    <name evidence="4" type="ORF">FisN_19Hh158</name>
</gene>
<feature type="compositionally biased region" description="Basic and acidic residues" evidence="2">
    <location>
        <begin position="431"/>
        <end position="445"/>
    </location>
</feature>
<evidence type="ECO:0008006" key="6">
    <source>
        <dbReference type="Google" id="ProtNLM"/>
    </source>
</evidence>
<dbReference type="AlphaFoldDB" id="A0A1Z5JZV9"/>
<name>A0A1Z5JZV9_FISSO</name>
<feature type="signal peptide" evidence="3">
    <location>
        <begin position="1"/>
        <end position="19"/>
    </location>
</feature>
<evidence type="ECO:0000256" key="1">
    <source>
        <dbReference type="SAM" id="Coils"/>
    </source>
</evidence>
<dbReference type="EMBL" id="BDSP01000137">
    <property type="protein sequence ID" value="GAX19580.1"/>
    <property type="molecule type" value="Genomic_DNA"/>
</dbReference>
<comment type="caution">
    <text evidence="4">The sequence shown here is derived from an EMBL/GenBank/DDBJ whole genome shotgun (WGS) entry which is preliminary data.</text>
</comment>
<dbReference type="Proteomes" id="UP000198406">
    <property type="component" value="Unassembled WGS sequence"/>
</dbReference>
<proteinExistence type="predicted"/>
<dbReference type="PANTHER" id="PTHR33471:SF7">
    <property type="entry name" value="ATP-DEPENDENT ZINC METALLOPROTEASE-RELATED"/>
    <property type="match status" value="1"/>
</dbReference>
<dbReference type="OrthoDB" id="66620at2759"/>
<dbReference type="PANTHER" id="PTHR33471">
    <property type="entry name" value="ATP-DEPENDENT ZINC METALLOPROTEASE-RELATED"/>
    <property type="match status" value="1"/>
</dbReference>
<evidence type="ECO:0000256" key="3">
    <source>
        <dbReference type="SAM" id="SignalP"/>
    </source>
</evidence>
<feature type="chain" id="PRO_5012057519" description="Peptidase M48 domain-containing protein" evidence="3">
    <location>
        <begin position="20"/>
        <end position="491"/>
    </location>
</feature>
<keyword evidence="1" id="KW-0175">Coiled coil</keyword>
<dbReference type="InParanoid" id="A0A1Z5JZV9"/>
<feature type="coiled-coil region" evidence="1">
    <location>
        <begin position="462"/>
        <end position="489"/>
    </location>
</feature>
<dbReference type="GO" id="GO:0004176">
    <property type="term" value="F:ATP-dependent peptidase activity"/>
    <property type="evidence" value="ECO:0007669"/>
    <property type="project" value="InterPro"/>
</dbReference>
<evidence type="ECO:0000313" key="5">
    <source>
        <dbReference type="Proteomes" id="UP000198406"/>
    </source>
</evidence>
<evidence type="ECO:0000256" key="2">
    <source>
        <dbReference type="SAM" id="MobiDB-lite"/>
    </source>
</evidence>
<dbReference type="SUPFAM" id="SSF140990">
    <property type="entry name" value="FtsH protease domain-like"/>
    <property type="match status" value="1"/>
</dbReference>
<dbReference type="GO" id="GO:0006508">
    <property type="term" value="P:proteolysis"/>
    <property type="evidence" value="ECO:0007669"/>
    <property type="project" value="InterPro"/>
</dbReference>
<feature type="compositionally biased region" description="Polar residues" evidence="2">
    <location>
        <begin position="448"/>
        <end position="459"/>
    </location>
</feature>
<accession>A0A1Z5JZV9</accession>
<dbReference type="InterPro" id="IPR037219">
    <property type="entry name" value="Peptidase_M41-like"/>
</dbReference>
<organism evidence="4 5">
    <name type="scientific">Fistulifera solaris</name>
    <name type="common">Oleaginous diatom</name>
    <dbReference type="NCBI Taxonomy" id="1519565"/>
    <lineage>
        <taxon>Eukaryota</taxon>
        <taxon>Sar</taxon>
        <taxon>Stramenopiles</taxon>
        <taxon>Ochrophyta</taxon>
        <taxon>Bacillariophyta</taxon>
        <taxon>Bacillariophyceae</taxon>
        <taxon>Bacillariophycidae</taxon>
        <taxon>Naviculales</taxon>
        <taxon>Naviculaceae</taxon>
        <taxon>Fistulifera</taxon>
    </lineage>
</organism>
<sequence length="491" mass="54323">MRYSSTIIFSLSLLHSSSAFVGRKHYYSTISSRKQGGSGHARRISSSSSSSSLFVLQSTNDASHFDSLLDQVKLREAVTYLQQHPDTLLTKDRWNKIFTAIEERTRNAEENTENLRADFPLESAARNEMTAMYQTLRDQNHLQLYGAVSTMTAGSHSIPPPVMEEILGLPMQALTPQATNTIWIAGVLTATVEALASLASGIDFNALVLLTLLGAVLDRILLNGAIFETYLKLFSPGVQQKILKHEANHLFAAYLLGCPVEGIVLSAWAALQDRRFESRQVTAGTSFFDPELSKAINSGGQRLTRALIDRYSIIVMAGIAAEADQFGRADGGAGDEMALVAFLSRLNGNQRGTTTWDAAAIKNQARWGALQATLMMREYKPAYDALVDALEAGGQLGDCIYAIEKAARDHNLKPMQRPVGYLLEESDGQVKWDPDWRPEPKKEKPILVQQQTAPSQSVEESLEVLKEYRVSAEKRLQEIEQQLEDLTDKRS</sequence>
<reference evidence="4 5" key="1">
    <citation type="journal article" date="2015" name="Plant Cell">
        <title>Oil accumulation by the oleaginous diatom Fistulifera solaris as revealed by the genome and transcriptome.</title>
        <authorList>
            <person name="Tanaka T."/>
            <person name="Maeda Y."/>
            <person name="Veluchamy A."/>
            <person name="Tanaka M."/>
            <person name="Abida H."/>
            <person name="Marechal E."/>
            <person name="Bowler C."/>
            <person name="Muto M."/>
            <person name="Sunaga Y."/>
            <person name="Tanaka M."/>
            <person name="Yoshino T."/>
            <person name="Taniguchi T."/>
            <person name="Fukuda Y."/>
            <person name="Nemoto M."/>
            <person name="Matsumoto M."/>
            <person name="Wong P.S."/>
            <person name="Aburatani S."/>
            <person name="Fujibuchi W."/>
        </authorList>
    </citation>
    <scope>NUCLEOTIDE SEQUENCE [LARGE SCALE GENOMIC DNA]</scope>
    <source>
        <strain evidence="4 5">JPCC DA0580</strain>
    </source>
</reference>
<dbReference type="GO" id="GO:0005524">
    <property type="term" value="F:ATP binding"/>
    <property type="evidence" value="ECO:0007669"/>
    <property type="project" value="InterPro"/>
</dbReference>
<evidence type="ECO:0000313" key="4">
    <source>
        <dbReference type="EMBL" id="GAX19580.1"/>
    </source>
</evidence>
<dbReference type="GO" id="GO:0004222">
    <property type="term" value="F:metalloendopeptidase activity"/>
    <property type="evidence" value="ECO:0007669"/>
    <property type="project" value="InterPro"/>
</dbReference>